<sequence>MDPESGFNLEIRIIAYNTRSRWYSFSKVVDADTTNFKDLVDEIMDKCPCRYDDLVKLFYYAAETKSNIEVSTDQELLDMFAKHRSTKTCYLSIAYHPPSMEPPPIPTWDDYVDVPFTPSIPDPLEVDASHSHFTKTPTSSEINAEDKYLDNPEPENEHVQVLQQLQERKRKRALTHQQQLQRRRKRALHHLQLLILSVKDLLLVLTRWILSLSALGSKMEDCSRKKKVPSYLQGRKRKQTRWWKHKVLGHRQ</sequence>
<dbReference type="Proteomes" id="UP000275267">
    <property type="component" value="Unassembled WGS sequence"/>
</dbReference>
<evidence type="ECO:0000259" key="2">
    <source>
        <dbReference type="Pfam" id="PF00564"/>
    </source>
</evidence>
<comment type="caution">
    <text evidence="3">The sequence shown here is derived from an EMBL/GenBank/DDBJ whole genome shotgun (WGS) entry which is preliminary data.</text>
</comment>
<dbReference type="InterPro" id="IPR000270">
    <property type="entry name" value="PB1_dom"/>
</dbReference>
<proteinExistence type="predicted"/>
<feature type="domain" description="PB1" evidence="2">
    <location>
        <begin position="31"/>
        <end position="87"/>
    </location>
</feature>
<feature type="region of interest" description="Disordered" evidence="1">
    <location>
        <begin position="127"/>
        <end position="155"/>
    </location>
</feature>
<name>A0A3L6TKU9_PANMI</name>
<reference evidence="4" key="1">
    <citation type="journal article" date="2019" name="Nat. Commun.">
        <title>The genome of broomcorn millet.</title>
        <authorList>
            <person name="Zou C."/>
            <person name="Miki D."/>
            <person name="Li D."/>
            <person name="Tang Q."/>
            <person name="Xiao L."/>
            <person name="Rajput S."/>
            <person name="Deng P."/>
            <person name="Jia W."/>
            <person name="Huang R."/>
            <person name="Zhang M."/>
            <person name="Sun Y."/>
            <person name="Hu J."/>
            <person name="Fu X."/>
            <person name="Schnable P.S."/>
            <person name="Li F."/>
            <person name="Zhang H."/>
            <person name="Feng B."/>
            <person name="Zhu X."/>
            <person name="Liu R."/>
            <person name="Schnable J.C."/>
            <person name="Zhu J.-K."/>
            <person name="Zhang H."/>
        </authorList>
    </citation>
    <scope>NUCLEOTIDE SEQUENCE [LARGE SCALE GENOMIC DNA]</scope>
</reference>
<accession>A0A3L6TKU9</accession>
<feature type="compositionally biased region" description="Basic and acidic residues" evidence="1">
    <location>
        <begin position="144"/>
        <end position="155"/>
    </location>
</feature>
<organism evidence="3 4">
    <name type="scientific">Panicum miliaceum</name>
    <name type="common">Proso millet</name>
    <name type="synonym">Broomcorn millet</name>
    <dbReference type="NCBI Taxonomy" id="4540"/>
    <lineage>
        <taxon>Eukaryota</taxon>
        <taxon>Viridiplantae</taxon>
        <taxon>Streptophyta</taxon>
        <taxon>Embryophyta</taxon>
        <taxon>Tracheophyta</taxon>
        <taxon>Spermatophyta</taxon>
        <taxon>Magnoliopsida</taxon>
        <taxon>Liliopsida</taxon>
        <taxon>Poales</taxon>
        <taxon>Poaceae</taxon>
        <taxon>PACMAD clade</taxon>
        <taxon>Panicoideae</taxon>
        <taxon>Panicodae</taxon>
        <taxon>Paniceae</taxon>
        <taxon>Panicinae</taxon>
        <taxon>Panicum</taxon>
        <taxon>Panicum sect. Panicum</taxon>
    </lineage>
</organism>
<evidence type="ECO:0000256" key="1">
    <source>
        <dbReference type="SAM" id="MobiDB-lite"/>
    </source>
</evidence>
<evidence type="ECO:0000313" key="3">
    <source>
        <dbReference type="EMBL" id="RLN40151.1"/>
    </source>
</evidence>
<dbReference type="EMBL" id="PQIB02000001">
    <property type="protein sequence ID" value="RLN40151.1"/>
    <property type="molecule type" value="Genomic_DNA"/>
</dbReference>
<dbReference type="Pfam" id="PF00564">
    <property type="entry name" value="PB1"/>
    <property type="match status" value="1"/>
</dbReference>
<keyword evidence="4" id="KW-1185">Reference proteome</keyword>
<gene>
    <name evidence="3" type="ORF">C2845_PM01G32190</name>
</gene>
<evidence type="ECO:0000313" key="4">
    <source>
        <dbReference type="Proteomes" id="UP000275267"/>
    </source>
</evidence>
<dbReference type="OrthoDB" id="692706at2759"/>
<dbReference type="AlphaFoldDB" id="A0A3L6TKU9"/>
<protein>
    <recommendedName>
        <fullName evidence="2">PB1 domain-containing protein</fullName>
    </recommendedName>
</protein>